<dbReference type="RefSeq" id="WP_394820620.1">
    <property type="nucleotide sequence ID" value="NZ_CP089984.1"/>
</dbReference>
<name>A0ABZ2LJ70_9BACT</name>
<keyword evidence="4" id="KW-0804">Transcription</keyword>
<evidence type="ECO:0000256" key="1">
    <source>
        <dbReference type="ARBA" id="ARBA00009437"/>
    </source>
</evidence>
<evidence type="ECO:0000256" key="3">
    <source>
        <dbReference type="ARBA" id="ARBA00023125"/>
    </source>
</evidence>
<dbReference type="InterPro" id="IPR036390">
    <property type="entry name" value="WH_DNA-bd_sf"/>
</dbReference>
<organism evidence="6 7">
    <name type="scientific">Pendulispora albinea</name>
    <dbReference type="NCBI Taxonomy" id="2741071"/>
    <lineage>
        <taxon>Bacteria</taxon>
        <taxon>Pseudomonadati</taxon>
        <taxon>Myxococcota</taxon>
        <taxon>Myxococcia</taxon>
        <taxon>Myxococcales</taxon>
        <taxon>Sorangiineae</taxon>
        <taxon>Pendulisporaceae</taxon>
        <taxon>Pendulispora</taxon>
    </lineage>
</organism>
<dbReference type="CDD" id="cd08422">
    <property type="entry name" value="PBP2_CrgA_like"/>
    <property type="match status" value="1"/>
</dbReference>
<dbReference type="Gene3D" id="1.10.10.10">
    <property type="entry name" value="Winged helix-like DNA-binding domain superfamily/Winged helix DNA-binding domain"/>
    <property type="match status" value="1"/>
</dbReference>
<dbReference type="PROSITE" id="PS50931">
    <property type="entry name" value="HTH_LYSR"/>
    <property type="match status" value="1"/>
</dbReference>
<evidence type="ECO:0000256" key="2">
    <source>
        <dbReference type="ARBA" id="ARBA00023015"/>
    </source>
</evidence>
<evidence type="ECO:0000259" key="5">
    <source>
        <dbReference type="PROSITE" id="PS50931"/>
    </source>
</evidence>
<keyword evidence="2" id="KW-0805">Transcription regulation</keyword>
<gene>
    <name evidence="6" type="ORF">LZC94_24345</name>
</gene>
<reference evidence="6 7" key="1">
    <citation type="submission" date="2021-12" db="EMBL/GenBank/DDBJ databases">
        <title>Discovery of the Pendulisporaceae a myxobacterial family with distinct sporulation behavior and unique specialized metabolism.</title>
        <authorList>
            <person name="Garcia R."/>
            <person name="Popoff A."/>
            <person name="Bader C.D."/>
            <person name="Loehr J."/>
            <person name="Walesch S."/>
            <person name="Walt C."/>
            <person name="Boldt J."/>
            <person name="Bunk B."/>
            <person name="Haeckl F.J.F.P.J."/>
            <person name="Gunesch A.P."/>
            <person name="Birkelbach J."/>
            <person name="Nuebel U."/>
            <person name="Pietschmann T."/>
            <person name="Bach T."/>
            <person name="Mueller R."/>
        </authorList>
    </citation>
    <scope>NUCLEOTIDE SEQUENCE [LARGE SCALE GENOMIC DNA]</scope>
    <source>
        <strain evidence="6 7">MSr11954</strain>
    </source>
</reference>
<dbReference type="Gene3D" id="3.40.190.290">
    <property type="match status" value="1"/>
</dbReference>
<feature type="domain" description="HTH lysR-type" evidence="5">
    <location>
        <begin position="1"/>
        <end position="59"/>
    </location>
</feature>
<dbReference type="Pfam" id="PF03466">
    <property type="entry name" value="LysR_substrate"/>
    <property type="match status" value="1"/>
</dbReference>
<dbReference type="EMBL" id="CP089984">
    <property type="protein sequence ID" value="WXB11003.1"/>
    <property type="molecule type" value="Genomic_DNA"/>
</dbReference>
<accession>A0ABZ2LJ70</accession>
<dbReference type="Pfam" id="PF00126">
    <property type="entry name" value="HTH_1"/>
    <property type="match status" value="1"/>
</dbReference>
<protein>
    <submittedName>
        <fullName evidence="6">LysR substrate-binding domain-containing protein</fullName>
    </submittedName>
</protein>
<evidence type="ECO:0000313" key="6">
    <source>
        <dbReference type="EMBL" id="WXB11003.1"/>
    </source>
</evidence>
<keyword evidence="7" id="KW-1185">Reference proteome</keyword>
<dbReference type="InterPro" id="IPR005119">
    <property type="entry name" value="LysR_subst-bd"/>
</dbReference>
<proteinExistence type="inferred from homology"/>
<comment type="similarity">
    <text evidence="1">Belongs to the LysR transcriptional regulatory family.</text>
</comment>
<dbReference type="SUPFAM" id="SSF46785">
    <property type="entry name" value="Winged helix' DNA-binding domain"/>
    <property type="match status" value="1"/>
</dbReference>
<dbReference type="PANTHER" id="PTHR30537:SF5">
    <property type="entry name" value="HTH-TYPE TRANSCRIPTIONAL ACTIVATOR TTDR-RELATED"/>
    <property type="match status" value="1"/>
</dbReference>
<dbReference type="InterPro" id="IPR000847">
    <property type="entry name" value="LysR_HTH_N"/>
</dbReference>
<keyword evidence="3" id="KW-0238">DNA-binding</keyword>
<dbReference type="InterPro" id="IPR036388">
    <property type="entry name" value="WH-like_DNA-bd_sf"/>
</dbReference>
<dbReference type="Proteomes" id="UP001370348">
    <property type="component" value="Chromosome"/>
</dbReference>
<dbReference type="PANTHER" id="PTHR30537">
    <property type="entry name" value="HTH-TYPE TRANSCRIPTIONAL REGULATOR"/>
    <property type="match status" value="1"/>
</dbReference>
<sequence length="310" mass="34250">MDLFRSMRVFRAVVEAESFARASKKLNISTAWVSKHVSELEKHLGAQLLRRTTRSLSLTESGQIYYRQCAEILDDVGRAEESVSALRDAPRGTLRVTAPMSFGILHLAPRLPEFSSRYPDVTLDLVLTDRVVDLIDEAFDVAVRIAAQLPDSRLAARKLFTGRRVLCAAPAYIAKRGAPSSLRALDEHDCLIYSLHATPHEWAFEAPDGALQKVHVNGCFIANNSIVIRAMLLAGSGIAIIPEFVVGDELRAGALVELLPTHRPIGATAHAVYAHSRQGSPKIRAFVDFLVERLADRPAERTEKKRRARG</sequence>
<evidence type="ECO:0000256" key="4">
    <source>
        <dbReference type="ARBA" id="ARBA00023163"/>
    </source>
</evidence>
<evidence type="ECO:0000313" key="7">
    <source>
        <dbReference type="Proteomes" id="UP001370348"/>
    </source>
</evidence>
<dbReference type="SUPFAM" id="SSF53850">
    <property type="entry name" value="Periplasmic binding protein-like II"/>
    <property type="match status" value="1"/>
</dbReference>
<dbReference type="InterPro" id="IPR058163">
    <property type="entry name" value="LysR-type_TF_proteobact-type"/>
</dbReference>